<proteinExistence type="inferred from homology"/>
<keyword evidence="3" id="KW-0732">Signal</keyword>
<dbReference type="SUPFAM" id="SSF48452">
    <property type="entry name" value="TPR-like"/>
    <property type="match status" value="1"/>
</dbReference>
<dbReference type="Pfam" id="PF14322">
    <property type="entry name" value="SusD-like_3"/>
    <property type="match status" value="1"/>
</dbReference>
<evidence type="ECO:0000313" key="8">
    <source>
        <dbReference type="EMBL" id="PKQ43823.1"/>
    </source>
</evidence>
<dbReference type="Proteomes" id="UP000233435">
    <property type="component" value="Unassembled WGS sequence"/>
</dbReference>
<accession>A0A2N3HFZ1</accession>
<evidence type="ECO:0000256" key="2">
    <source>
        <dbReference type="ARBA" id="ARBA00006275"/>
    </source>
</evidence>
<feature type="domain" description="RagB/SusD" evidence="6">
    <location>
        <begin position="303"/>
        <end position="487"/>
    </location>
</feature>
<feature type="domain" description="SusD-like N-terminal" evidence="7">
    <location>
        <begin position="87"/>
        <end position="213"/>
    </location>
</feature>
<dbReference type="InterPro" id="IPR011990">
    <property type="entry name" value="TPR-like_helical_dom_sf"/>
</dbReference>
<dbReference type="EMBL" id="PJEO01000056">
    <property type="protein sequence ID" value="PKQ43823.1"/>
    <property type="molecule type" value="Genomic_DNA"/>
</dbReference>
<evidence type="ECO:0000256" key="3">
    <source>
        <dbReference type="ARBA" id="ARBA00022729"/>
    </source>
</evidence>
<protein>
    <submittedName>
        <fullName evidence="8">RagB/SusD family nutrient uptake outer membrane protein</fullName>
    </submittedName>
</protein>
<evidence type="ECO:0000313" key="9">
    <source>
        <dbReference type="Proteomes" id="UP000233435"/>
    </source>
</evidence>
<evidence type="ECO:0000256" key="4">
    <source>
        <dbReference type="ARBA" id="ARBA00023136"/>
    </source>
</evidence>
<comment type="similarity">
    <text evidence="2">Belongs to the SusD family.</text>
</comment>
<organism evidence="8 9">
    <name type="scientific">Confluentibacter flavum</name>
    <dbReference type="NCBI Taxonomy" id="1909700"/>
    <lineage>
        <taxon>Bacteria</taxon>
        <taxon>Pseudomonadati</taxon>
        <taxon>Bacteroidota</taxon>
        <taxon>Flavobacteriia</taxon>
        <taxon>Flavobacteriales</taxon>
        <taxon>Flavobacteriaceae</taxon>
        <taxon>Confluentibacter</taxon>
    </lineage>
</organism>
<reference evidence="8 9" key="1">
    <citation type="submission" date="2017-12" db="EMBL/GenBank/DDBJ databases">
        <title>Confluentibacter flavum sp. nov., isolated from the saline lake.</title>
        <authorList>
            <person name="Yu L."/>
        </authorList>
    </citation>
    <scope>NUCLEOTIDE SEQUENCE [LARGE SCALE GENOMIC DNA]</scope>
    <source>
        <strain evidence="8 9">3B</strain>
    </source>
</reference>
<dbReference type="CDD" id="cd08977">
    <property type="entry name" value="SusD"/>
    <property type="match status" value="1"/>
</dbReference>
<keyword evidence="5" id="KW-0998">Cell outer membrane</keyword>
<gene>
    <name evidence="8" type="ORF">CSW08_17115</name>
</gene>
<dbReference type="AlphaFoldDB" id="A0A2N3HFZ1"/>
<dbReference type="InterPro" id="IPR012944">
    <property type="entry name" value="SusD_RagB_dom"/>
</dbReference>
<dbReference type="GO" id="GO:0009279">
    <property type="term" value="C:cell outer membrane"/>
    <property type="evidence" value="ECO:0007669"/>
    <property type="project" value="UniProtKB-SubCell"/>
</dbReference>
<keyword evidence="9" id="KW-1185">Reference proteome</keyword>
<dbReference type="OrthoDB" id="5694214at2"/>
<name>A0A2N3HFZ1_9FLAO</name>
<evidence type="ECO:0000256" key="1">
    <source>
        <dbReference type="ARBA" id="ARBA00004442"/>
    </source>
</evidence>
<dbReference type="Gene3D" id="1.25.40.390">
    <property type="match status" value="1"/>
</dbReference>
<evidence type="ECO:0000259" key="7">
    <source>
        <dbReference type="Pfam" id="PF14322"/>
    </source>
</evidence>
<dbReference type="Pfam" id="PF07980">
    <property type="entry name" value="SusD_RagB"/>
    <property type="match status" value="1"/>
</dbReference>
<sequence>MCTAIVIISACSTKDLELVNPTQLSPETFFRTEAQVQSSVNAAYVNLQTIGLFTRAYFFMFDLMGGDAGGNPQLEADKRQYLEFSFDANHGNMGDYWESCYRGINKANFVLGNAESINAAPISQAKKDKFFGEAKFLRALYNFLLVTRWGDIPLITDIPTTTDGIAKSPKAAVYDLIISDLQSASTTLLDKGVEANGRATKQAAIALLGKVYLYQEKYDLALAEFNKLNGQFSLEPDFYDNFMDETEHGVESIFEIEYDETLGANALWNSSVSGAGANESTLRGQEYGFNDWFNTYPANDLLAEYETGDTRFEDTFYVAGDFFGGTGGRAVLAADLTVPGAVRAAGWKKYQNYYKRLNENINSSINFKYIRYADVLLMMAECENKRPGGSQNAAIGYINQVRQRPSVMLPALPLGLAAPAVFDAIVHERRVELAGEQARFSDLVRWGLAATELAGQGYQSKHALWPIPRRELDSNDALTPEDQNPGY</sequence>
<comment type="subcellular location">
    <subcellularLocation>
        <location evidence="1">Cell outer membrane</location>
    </subcellularLocation>
</comment>
<evidence type="ECO:0000256" key="5">
    <source>
        <dbReference type="ARBA" id="ARBA00023237"/>
    </source>
</evidence>
<evidence type="ECO:0000259" key="6">
    <source>
        <dbReference type="Pfam" id="PF07980"/>
    </source>
</evidence>
<comment type="caution">
    <text evidence="8">The sequence shown here is derived from an EMBL/GenBank/DDBJ whole genome shotgun (WGS) entry which is preliminary data.</text>
</comment>
<dbReference type="InterPro" id="IPR033985">
    <property type="entry name" value="SusD-like_N"/>
</dbReference>
<keyword evidence="4" id="KW-0472">Membrane</keyword>